<protein>
    <recommendedName>
        <fullName evidence="13">RxLR effector protein</fullName>
    </recommendedName>
</protein>
<keyword evidence="2" id="KW-0732">Signal</keyword>
<evidence type="ECO:0000313" key="5">
    <source>
        <dbReference type="EMBL" id="KAE9081605.1"/>
    </source>
</evidence>
<dbReference type="EMBL" id="QXGC01003025">
    <property type="protein sequence ID" value="KAE9179334.1"/>
    <property type="molecule type" value="Genomic_DNA"/>
</dbReference>
<feature type="chain" id="PRO_5036166589" description="RxLR effector protein" evidence="2">
    <location>
        <begin position="26"/>
        <end position="54"/>
    </location>
</feature>
<dbReference type="AlphaFoldDB" id="A0A6A3XBB9"/>
<evidence type="ECO:0008006" key="13">
    <source>
        <dbReference type="Google" id="ProtNLM"/>
    </source>
</evidence>
<dbReference type="Proteomes" id="UP000476176">
    <property type="component" value="Unassembled WGS sequence"/>
</dbReference>
<evidence type="ECO:0000313" key="12">
    <source>
        <dbReference type="Proteomes" id="UP000488956"/>
    </source>
</evidence>
<accession>A0A6A3XBB9</accession>
<evidence type="ECO:0000313" key="10">
    <source>
        <dbReference type="Proteomes" id="UP000441208"/>
    </source>
</evidence>
<evidence type="ECO:0000313" key="4">
    <source>
        <dbReference type="EMBL" id="KAE9061276.1"/>
    </source>
</evidence>
<dbReference type="EMBL" id="QXGF01003067">
    <property type="protein sequence ID" value="KAE8922519.1"/>
    <property type="molecule type" value="Genomic_DNA"/>
</dbReference>
<feature type="signal peptide" evidence="2">
    <location>
        <begin position="1"/>
        <end position="25"/>
    </location>
</feature>
<comment type="caution">
    <text evidence="7">The sequence shown here is derived from an EMBL/GenBank/DDBJ whole genome shotgun (WGS) entry which is preliminary data.</text>
</comment>
<organism evidence="7 9">
    <name type="scientific">Phytophthora fragariae</name>
    <dbReference type="NCBI Taxonomy" id="53985"/>
    <lineage>
        <taxon>Eukaryota</taxon>
        <taxon>Sar</taxon>
        <taxon>Stramenopiles</taxon>
        <taxon>Oomycota</taxon>
        <taxon>Peronosporomycetes</taxon>
        <taxon>Peronosporales</taxon>
        <taxon>Peronosporaceae</taxon>
        <taxon>Phytophthora</taxon>
    </lineage>
</organism>
<sequence>MVPGKMMRVMATRLLVLRAPMLSVALVRTAQSTRARHASSDPRTPSGRRRQTPW</sequence>
<evidence type="ECO:0000256" key="2">
    <source>
        <dbReference type="SAM" id="SignalP"/>
    </source>
</evidence>
<evidence type="ECO:0000313" key="6">
    <source>
        <dbReference type="EMBL" id="KAE9179334.1"/>
    </source>
</evidence>
<evidence type="ECO:0000256" key="1">
    <source>
        <dbReference type="SAM" id="MobiDB-lite"/>
    </source>
</evidence>
<dbReference type="Proteomes" id="UP000488956">
    <property type="component" value="Unassembled WGS sequence"/>
</dbReference>
<evidence type="ECO:0000313" key="7">
    <source>
        <dbReference type="EMBL" id="KAE9195574.1"/>
    </source>
</evidence>
<evidence type="ECO:0000313" key="9">
    <source>
        <dbReference type="Proteomes" id="UP000440367"/>
    </source>
</evidence>
<reference evidence="8 9" key="1">
    <citation type="submission" date="2018-08" db="EMBL/GenBank/DDBJ databases">
        <title>Genomic investigation of the strawberry pathogen Phytophthora fragariae indicates pathogenicity is determined by transcriptional variation in three key races.</title>
        <authorList>
            <person name="Adams T.M."/>
            <person name="Armitage A.D."/>
            <person name="Sobczyk M.K."/>
            <person name="Bates H.J."/>
            <person name="Dunwell J.M."/>
            <person name="Nellist C.F."/>
            <person name="Harrison R.J."/>
        </authorList>
    </citation>
    <scope>NUCLEOTIDE SEQUENCE [LARGE SCALE GENOMIC DNA]</scope>
    <source>
        <strain evidence="7 9">BC-1</strain>
        <strain evidence="6 11">BC-23</strain>
        <strain evidence="4 10">NOV-71</strain>
        <strain evidence="3 8">NOV-9</strain>
        <strain evidence="5 12">ONT-3</strain>
    </source>
</reference>
<feature type="region of interest" description="Disordered" evidence="1">
    <location>
        <begin position="30"/>
        <end position="54"/>
    </location>
</feature>
<dbReference type="EMBL" id="QXFZ01005317">
    <property type="protein sequence ID" value="KAE9061276.1"/>
    <property type="molecule type" value="Genomic_DNA"/>
</dbReference>
<dbReference type="EMBL" id="QXGD01001984">
    <property type="protein sequence ID" value="KAE9195574.1"/>
    <property type="molecule type" value="Genomic_DNA"/>
</dbReference>
<proteinExistence type="predicted"/>
<evidence type="ECO:0000313" key="8">
    <source>
        <dbReference type="Proteomes" id="UP000429523"/>
    </source>
</evidence>
<dbReference type="Proteomes" id="UP000440367">
    <property type="component" value="Unassembled WGS sequence"/>
</dbReference>
<dbReference type="EMBL" id="QXFX01002031">
    <property type="protein sequence ID" value="KAE9081605.1"/>
    <property type="molecule type" value="Genomic_DNA"/>
</dbReference>
<evidence type="ECO:0000313" key="11">
    <source>
        <dbReference type="Proteomes" id="UP000476176"/>
    </source>
</evidence>
<name>A0A6A3XBB9_9STRA</name>
<evidence type="ECO:0000313" key="3">
    <source>
        <dbReference type="EMBL" id="KAE8922519.1"/>
    </source>
</evidence>
<gene>
    <name evidence="7" type="ORF">PF002_g23286</name>
    <name evidence="6" type="ORF">PF004_g25195</name>
    <name evidence="4" type="ORF">PF007_g30315</name>
    <name evidence="3" type="ORF">PF009_g27219</name>
    <name evidence="5" type="ORF">PF010_g21922</name>
</gene>
<dbReference type="Proteomes" id="UP000429523">
    <property type="component" value="Unassembled WGS sequence"/>
</dbReference>
<dbReference type="Proteomes" id="UP000441208">
    <property type="component" value="Unassembled WGS sequence"/>
</dbReference>